<proteinExistence type="predicted"/>
<organism evidence="2 3">
    <name type="scientific">Dehalobacter restrictus</name>
    <dbReference type="NCBI Taxonomy" id="55583"/>
    <lineage>
        <taxon>Bacteria</taxon>
        <taxon>Bacillati</taxon>
        <taxon>Bacillota</taxon>
        <taxon>Clostridia</taxon>
        <taxon>Eubacteriales</taxon>
        <taxon>Desulfitobacteriaceae</taxon>
        <taxon>Dehalobacter</taxon>
    </lineage>
</organism>
<dbReference type="PROSITE" id="PS01332">
    <property type="entry name" value="HTH_RRF2_1"/>
    <property type="match status" value="1"/>
</dbReference>
<dbReference type="GO" id="GO:0005829">
    <property type="term" value="C:cytosol"/>
    <property type="evidence" value="ECO:0007669"/>
    <property type="project" value="TreeGrafter"/>
</dbReference>
<dbReference type="AlphaFoldDB" id="A0A857DI00"/>
<gene>
    <name evidence="2" type="ORF">GQ588_06635</name>
</gene>
<evidence type="ECO:0000313" key="2">
    <source>
        <dbReference type="EMBL" id="QHA00331.1"/>
    </source>
</evidence>
<dbReference type="NCBIfam" id="TIGR00738">
    <property type="entry name" value="rrf2_super"/>
    <property type="match status" value="1"/>
</dbReference>
<name>A0A857DI00_9FIRM</name>
<dbReference type="GO" id="GO:0003677">
    <property type="term" value="F:DNA binding"/>
    <property type="evidence" value="ECO:0007669"/>
    <property type="project" value="UniProtKB-KW"/>
</dbReference>
<accession>A0A857DI00</accession>
<dbReference type="PANTHER" id="PTHR33221">
    <property type="entry name" value="WINGED HELIX-TURN-HELIX TRANSCRIPTIONAL REGULATOR, RRF2 FAMILY"/>
    <property type="match status" value="1"/>
</dbReference>
<reference evidence="2 3" key="1">
    <citation type="submission" date="2019-12" db="EMBL/GenBank/DDBJ databases">
        <title>Sequence classification of anaerobic respiratory reductive dehalogenases: First we see many, then we see few.</title>
        <authorList>
            <person name="Molenda O."/>
            <person name="Puentes Jacome L.A."/>
            <person name="Cao X."/>
            <person name="Nesbo C.L."/>
            <person name="Tang S."/>
            <person name="Morson N."/>
            <person name="Patron J."/>
            <person name="Lomheim L."/>
            <person name="Wishart D.S."/>
            <person name="Edwards E.A."/>
        </authorList>
    </citation>
    <scope>NUCLEOTIDE SEQUENCE [LARGE SCALE GENOMIC DNA]</scope>
    <source>
        <strain evidence="2 3">12DCA</strain>
    </source>
</reference>
<dbReference type="InterPro" id="IPR000944">
    <property type="entry name" value="Tscrpt_reg_Rrf2"/>
</dbReference>
<dbReference type="Proteomes" id="UP000430508">
    <property type="component" value="Chromosome"/>
</dbReference>
<dbReference type="RefSeq" id="WP_019225784.1">
    <property type="nucleotide sequence ID" value="NZ_CP046996.1"/>
</dbReference>
<dbReference type="PANTHER" id="PTHR33221:SF5">
    <property type="entry name" value="HTH-TYPE TRANSCRIPTIONAL REGULATOR ISCR"/>
    <property type="match status" value="1"/>
</dbReference>
<evidence type="ECO:0000256" key="1">
    <source>
        <dbReference type="ARBA" id="ARBA00023125"/>
    </source>
</evidence>
<dbReference type="FunFam" id="1.10.10.10:FF:000164">
    <property type="entry name" value="Transcriptional regulator, Rrf2 family"/>
    <property type="match status" value="1"/>
</dbReference>
<dbReference type="Gene3D" id="1.10.10.10">
    <property type="entry name" value="Winged helix-like DNA-binding domain superfamily/Winged helix DNA-binding domain"/>
    <property type="match status" value="1"/>
</dbReference>
<dbReference type="PROSITE" id="PS51197">
    <property type="entry name" value="HTH_RRF2_2"/>
    <property type="match status" value="1"/>
</dbReference>
<dbReference type="GO" id="GO:0003700">
    <property type="term" value="F:DNA-binding transcription factor activity"/>
    <property type="evidence" value="ECO:0007669"/>
    <property type="project" value="TreeGrafter"/>
</dbReference>
<keyword evidence="1" id="KW-0238">DNA-binding</keyword>
<dbReference type="EMBL" id="CP046996">
    <property type="protein sequence ID" value="QHA00331.1"/>
    <property type="molecule type" value="Genomic_DNA"/>
</dbReference>
<dbReference type="SUPFAM" id="SSF46785">
    <property type="entry name" value="Winged helix' DNA-binding domain"/>
    <property type="match status" value="1"/>
</dbReference>
<dbReference type="InterPro" id="IPR036390">
    <property type="entry name" value="WH_DNA-bd_sf"/>
</dbReference>
<dbReference type="Pfam" id="PF02082">
    <property type="entry name" value="Rrf2"/>
    <property type="match status" value="1"/>
</dbReference>
<dbReference type="InterPro" id="IPR036388">
    <property type="entry name" value="WH-like_DNA-bd_sf"/>
</dbReference>
<evidence type="ECO:0000313" key="3">
    <source>
        <dbReference type="Proteomes" id="UP000430508"/>
    </source>
</evidence>
<dbReference type="InterPro" id="IPR030489">
    <property type="entry name" value="TR_Rrf2-type_CS"/>
</dbReference>
<protein>
    <submittedName>
        <fullName evidence="2">Rrf2 family transcriptional regulator</fullName>
    </submittedName>
</protein>
<sequence length="147" mass="16184">MRFSTRGRYGVQIMVDLAQHAADGPVSLKSVADRQKLSEHYLEQLVPELRKAGLVRSIRGPQGGYELAKRPEQINIGDVIRVLEGPIAPVECVTQSEEDCCQKTDFCVTREVWMKVRDSINGVVDSISLADLLKEAGSGGENLGFLQ</sequence>